<dbReference type="Pfam" id="PF02613">
    <property type="entry name" value="Nitrate_red_del"/>
    <property type="match status" value="1"/>
</dbReference>
<organism evidence="2 3">
    <name type="scientific">Senegalimassilia anaerobia</name>
    <dbReference type="NCBI Taxonomy" id="1473216"/>
    <lineage>
        <taxon>Bacteria</taxon>
        <taxon>Bacillati</taxon>
        <taxon>Actinomycetota</taxon>
        <taxon>Coriobacteriia</taxon>
        <taxon>Coriobacteriales</taxon>
        <taxon>Coriobacteriaceae</taxon>
        <taxon>Senegalimassilia</taxon>
    </lineage>
</organism>
<comment type="caution">
    <text evidence="2">The sequence shown here is derived from an EMBL/GenBank/DDBJ whole genome shotgun (WGS) entry which is preliminary data.</text>
</comment>
<dbReference type="InterPro" id="IPR020945">
    <property type="entry name" value="DMSO/NO3_reduct_chaperone"/>
</dbReference>
<keyword evidence="1" id="KW-0143">Chaperone</keyword>
<reference evidence="2 3" key="1">
    <citation type="journal article" date="2018" name="Elife">
        <title>Discovery and characterization of a prevalent human gut bacterial enzyme sufficient for the inactivation of a family of plant toxins.</title>
        <authorList>
            <person name="Koppel N."/>
            <person name="Bisanz J.E."/>
            <person name="Pandelia M.E."/>
            <person name="Turnbaugh P.J."/>
            <person name="Balskus E.P."/>
        </authorList>
    </citation>
    <scope>NUCLEOTIDE SEQUENCE [LARGE SCALE GENOMIC DNA]</scope>
    <source>
        <strain evidence="3">anaerobia AP69FAA</strain>
    </source>
</reference>
<gene>
    <name evidence="2" type="ORF">C1880_01240</name>
</gene>
<dbReference type="InterPro" id="IPR050289">
    <property type="entry name" value="TorD/DmsD_chaperones"/>
</dbReference>
<dbReference type="OrthoDB" id="3197386at2"/>
<sequence>MRTASASSAAMGRVRDAADENRYSAPAPGLTGCAGEQWKRASEDKRALWQKGAIMIDGNAVKAQRQEERDQLISQLIEVNAGRAAYYRMLGELFFRELTQEQVEHLAGMDFAGMDGDDDLIAQGYNDMRRYLRHVNSGTRQALACDYAHTFLAAGNYETFAATPFESVFTSQLGLMMQEARDDVYKMYCEQGIQPQADLHVPEDHVSFEFEFLATVIERTNAALLTGDFARARALAETVSEFHRLHQLNWIDDLCDAVLDVAETRFYRGVAKVTRGFVHMETEVVADELEVLQGLVDKQAA</sequence>
<dbReference type="STRING" id="1034345.GCA_000236865_01369"/>
<keyword evidence="3" id="KW-1185">Reference proteome</keyword>
<proteinExistence type="predicted"/>
<dbReference type="PANTHER" id="PTHR34227:SF1">
    <property type="entry name" value="DIMETHYL SULFOXIDE REDUCTASE CHAPERONE-RELATED"/>
    <property type="match status" value="1"/>
</dbReference>
<evidence type="ECO:0000256" key="1">
    <source>
        <dbReference type="ARBA" id="ARBA00023186"/>
    </source>
</evidence>
<evidence type="ECO:0000313" key="3">
    <source>
        <dbReference type="Proteomes" id="UP000253792"/>
    </source>
</evidence>
<evidence type="ECO:0000313" key="2">
    <source>
        <dbReference type="EMBL" id="RDB57472.1"/>
    </source>
</evidence>
<dbReference type="AlphaFoldDB" id="A0A369LEF1"/>
<protein>
    <submittedName>
        <fullName evidence="2">Molecular chaperone TorD</fullName>
    </submittedName>
</protein>
<dbReference type="PANTHER" id="PTHR34227">
    <property type="entry name" value="CHAPERONE PROTEIN YCDY"/>
    <property type="match status" value="1"/>
</dbReference>
<accession>A0A369LEF1</accession>
<dbReference type="SUPFAM" id="SSF89155">
    <property type="entry name" value="TorD-like"/>
    <property type="match status" value="1"/>
</dbReference>
<name>A0A369LEF1_9ACTN</name>
<dbReference type="PROSITE" id="PS51257">
    <property type="entry name" value="PROKAR_LIPOPROTEIN"/>
    <property type="match status" value="1"/>
</dbReference>
<dbReference type="Proteomes" id="UP000253792">
    <property type="component" value="Unassembled WGS sequence"/>
</dbReference>
<dbReference type="Gene3D" id="1.10.3480.10">
    <property type="entry name" value="TorD-like"/>
    <property type="match status" value="1"/>
</dbReference>
<dbReference type="InterPro" id="IPR036411">
    <property type="entry name" value="TorD-like_sf"/>
</dbReference>
<dbReference type="EMBL" id="PPTP01000001">
    <property type="protein sequence ID" value="RDB57472.1"/>
    <property type="molecule type" value="Genomic_DNA"/>
</dbReference>